<comment type="caution">
    <text evidence="1">The sequence shown here is derived from an EMBL/GenBank/DDBJ whole genome shotgun (WGS) entry which is preliminary data.</text>
</comment>
<gene>
    <name evidence="1" type="ORF">WMQ36_12775</name>
</gene>
<evidence type="ECO:0000313" key="1">
    <source>
        <dbReference type="EMBL" id="MEQ2425847.1"/>
    </source>
</evidence>
<sequence length="42" mass="4663">MGRIRMRKDFTRGNPMIYASDTNSSDRPDVGTIAAGLNNISY</sequence>
<keyword evidence="2" id="KW-1185">Reference proteome</keyword>
<dbReference type="Proteomes" id="UP001454086">
    <property type="component" value="Unassembled WGS sequence"/>
</dbReference>
<proteinExistence type="predicted"/>
<evidence type="ECO:0000313" key="2">
    <source>
        <dbReference type="Proteomes" id="UP001454086"/>
    </source>
</evidence>
<accession>A0ABV1D8A0</accession>
<reference evidence="1 2" key="1">
    <citation type="submission" date="2024-03" db="EMBL/GenBank/DDBJ databases">
        <title>Human intestinal bacterial collection.</title>
        <authorList>
            <person name="Pauvert C."/>
            <person name="Hitch T.C.A."/>
            <person name="Clavel T."/>
        </authorList>
    </citation>
    <scope>NUCLEOTIDE SEQUENCE [LARGE SCALE GENOMIC DNA]</scope>
    <source>
        <strain evidence="1 2">CLA-SR-H021</strain>
    </source>
</reference>
<protein>
    <submittedName>
        <fullName evidence="1">Uncharacterized protein</fullName>
    </submittedName>
</protein>
<name>A0ABV1D8A0_9FIRM</name>
<dbReference type="EMBL" id="JBBMFM010000043">
    <property type="protein sequence ID" value="MEQ2425847.1"/>
    <property type="molecule type" value="Genomic_DNA"/>
</dbReference>
<dbReference type="RefSeq" id="WP_349118257.1">
    <property type="nucleotide sequence ID" value="NZ_JBBMFM010000043.1"/>
</dbReference>
<organism evidence="1 2">
    <name type="scientific">Enterocloster hominis</name>
    <name type="common">ex Hitch et al. 2024</name>
    <dbReference type="NCBI Taxonomy" id="1917870"/>
    <lineage>
        <taxon>Bacteria</taxon>
        <taxon>Bacillati</taxon>
        <taxon>Bacillota</taxon>
        <taxon>Clostridia</taxon>
        <taxon>Lachnospirales</taxon>
        <taxon>Lachnospiraceae</taxon>
        <taxon>Enterocloster</taxon>
    </lineage>
</organism>